<feature type="transmembrane region" description="Helical" evidence="1">
    <location>
        <begin position="74"/>
        <end position="91"/>
    </location>
</feature>
<feature type="transmembrane region" description="Helical" evidence="1">
    <location>
        <begin position="231"/>
        <end position="251"/>
    </location>
</feature>
<evidence type="ECO:0000313" key="2">
    <source>
        <dbReference type="EMBL" id="GIE22779.1"/>
    </source>
</evidence>
<reference evidence="2 3" key="1">
    <citation type="submission" date="2021-01" db="EMBL/GenBank/DDBJ databases">
        <title>Whole genome shotgun sequence of Actinoplanes humidus NBRC 14915.</title>
        <authorList>
            <person name="Komaki H."/>
            <person name="Tamura T."/>
        </authorList>
    </citation>
    <scope>NUCLEOTIDE SEQUENCE [LARGE SCALE GENOMIC DNA]</scope>
    <source>
        <strain evidence="2 3">NBRC 14915</strain>
    </source>
</reference>
<evidence type="ECO:0000256" key="1">
    <source>
        <dbReference type="SAM" id="Phobius"/>
    </source>
</evidence>
<keyword evidence="1" id="KW-0472">Membrane</keyword>
<dbReference type="Proteomes" id="UP000603200">
    <property type="component" value="Unassembled WGS sequence"/>
</dbReference>
<keyword evidence="1" id="KW-1133">Transmembrane helix</keyword>
<name>A0ABQ3ZW80_9ACTN</name>
<dbReference type="RefSeq" id="WP_203839856.1">
    <property type="nucleotide sequence ID" value="NZ_BAAATV010000011.1"/>
</dbReference>
<feature type="transmembrane region" description="Helical" evidence="1">
    <location>
        <begin position="258"/>
        <end position="276"/>
    </location>
</feature>
<evidence type="ECO:0008006" key="4">
    <source>
        <dbReference type="Google" id="ProtNLM"/>
    </source>
</evidence>
<feature type="transmembrane region" description="Helical" evidence="1">
    <location>
        <begin position="296"/>
        <end position="317"/>
    </location>
</feature>
<organism evidence="2 3">
    <name type="scientific">Winogradskya humida</name>
    <dbReference type="NCBI Taxonomy" id="113566"/>
    <lineage>
        <taxon>Bacteria</taxon>
        <taxon>Bacillati</taxon>
        <taxon>Actinomycetota</taxon>
        <taxon>Actinomycetes</taxon>
        <taxon>Micromonosporales</taxon>
        <taxon>Micromonosporaceae</taxon>
        <taxon>Winogradskya</taxon>
    </lineage>
</organism>
<sequence>MTALETRYRRLLAIYPAGHRHEYGDEMVGVLMSGARPGQRRPSLPDIADVLRNGLIVRLLGAPSAGPDLGRRDAAVVAALFGSFVLAVVPLRRIAWPMSWLASADEHSFPGAYMVVQSTDLLLRSLGWILVAAALTLGWRWIAVALAVLAGLLEISVLAFADGGTPRWLASGWLLVAVPALVGLLAYATRGRRPARILGRRGVTRLSTGVFLAGMSGGVSYLVALDGVRSAVSVPLFLAGVFLTGSALWRADAEVRPALGVMLAGLAAIAAGQPLLEDAVDMSARSTVTSGVAGSAAFYLLALPAVITALATLPLIWPGRRTLARSR</sequence>
<gene>
    <name evidence="2" type="ORF">Ahu01nite_058810</name>
</gene>
<comment type="caution">
    <text evidence="2">The sequence shown here is derived from an EMBL/GenBank/DDBJ whole genome shotgun (WGS) entry which is preliminary data.</text>
</comment>
<protein>
    <recommendedName>
        <fullName evidence="4">Integral membrane protein</fullName>
    </recommendedName>
</protein>
<feature type="transmembrane region" description="Helical" evidence="1">
    <location>
        <begin position="111"/>
        <end position="134"/>
    </location>
</feature>
<accession>A0ABQ3ZW80</accession>
<evidence type="ECO:0000313" key="3">
    <source>
        <dbReference type="Proteomes" id="UP000603200"/>
    </source>
</evidence>
<keyword evidence="3" id="KW-1185">Reference proteome</keyword>
<feature type="transmembrane region" description="Helical" evidence="1">
    <location>
        <begin position="167"/>
        <end position="187"/>
    </location>
</feature>
<dbReference type="EMBL" id="BOMN01000086">
    <property type="protein sequence ID" value="GIE22779.1"/>
    <property type="molecule type" value="Genomic_DNA"/>
</dbReference>
<feature type="transmembrane region" description="Helical" evidence="1">
    <location>
        <begin position="208"/>
        <end position="225"/>
    </location>
</feature>
<feature type="transmembrane region" description="Helical" evidence="1">
    <location>
        <begin position="141"/>
        <end position="161"/>
    </location>
</feature>
<keyword evidence="1" id="KW-0812">Transmembrane</keyword>
<proteinExistence type="predicted"/>